<feature type="coiled-coil region" evidence="1">
    <location>
        <begin position="157"/>
        <end position="184"/>
    </location>
</feature>
<accession>A0A9E6ZRK1</accession>
<keyword evidence="3" id="KW-0472">Membrane</keyword>
<dbReference type="EMBL" id="CP083239">
    <property type="protein sequence ID" value="UOK69226.1"/>
    <property type="molecule type" value="Genomic_DNA"/>
</dbReference>
<feature type="compositionally biased region" description="Basic and acidic residues" evidence="2">
    <location>
        <begin position="91"/>
        <end position="110"/>
    </location>
</feature>
<dbReference type="RefSeq" id="WP_244375106.1">
    <property type="nucleotide sequence ID" value="NZ_CP083239.1"/>
</dbReference>
<evidence type="ECO:0000313" key="4">
    <source>
        <dbReference type="EMBL" id="UOK69226.1"/>
    </source>
</evidence>
<reference evidence="4" key="1">
    <citation type="submission" date="2021-09" db="EMBL/GenBank/DDBJ databases">
        <title>Network and meta-omics reveal the key degrader and cooperation patterns in an efficient 1,4-dioxane-degrading microbial community.</title>
        <authorList>
            <person name="Dai C."/>
        </authorList>
    </citation>
    <scope>NUCLEOTIDE SEQUENCE</scope>
    <source>
        <strain evidence="4">ZM13</strain>
    </source>
</reference>
<evidence type="ECO:0000256" key="1">
    <source>
        <dbReference type="SAM" id="Coils"/>
    </source>
</evidence>
<feature type="compositionally biased region" description="Low complexity" evidence="2">
    <location>
        <begin position="49"/>
        <end position="70"/>
    </location>
</feature>
<name>A0A9E6ZRK1_9HYPH</name>
<feature type="region of interest" description="Disordered" evidence="2">
    <location>
        <begin position="1"/>
        <end position="120"/>
    </location>
</feature>
<feature type="compositionally biased region" description="Basic and acidic residues" evidence="2">
    <location>
        <begin position="1"/>
        <end position="16"/>
    </location>
</feature>
<dbReference type="KEGG" id="apol:K9D25_10630"/>
<feature type="transmembrane region" description="Helical" evidence="3">
    <location>
        <begin position="127"/>
        <end position="154"/>
    </location>
</feature>
<keyword evidence="1" id="KW-0175">Coiled coil</keyword>
<evidence type="ECO:0000313" key="5">
    <source>
        <dbReference type="Proteomes" id="UP000831684"/>
    </source>
</evidence>
<evidence type="ECO:0000256" key="3">
    <source>
        <dbReference type="SAM" id="Phobius"/>
    </source>
</evidence>
<dbReference type="AlphaFoldDB" id="A0A9E6ZRK1"/>
<feature type="compositionally biased region" description="Basic and acidic residues" evidence="2">
    <location>
        <begin position="31"/>
        <end position="44"/>
    </location>
</feature>
<protein>
    <submittedName>
        <fullName evidence="4">Uncharacterized protein</fullName>
    </submittedName>
</protein>
<dbReference type="Gene3D" id="1.20.1270.70">
    <property type="entry name" value="Designed single chain three-helix bundle"/>
    <property type="match status" value="1"/>
</dbReference>
<gene>
    <name evidence="4" type="ORF">K9D25_10630</name>
</gene>
<organism evidence="4 5">
    <name type="scientific">Ancylobacter polymorphus</name>
    <dbReference type="NCBI Taxonomy" id="223390"/>
    <lineage>
        <taxon>Bacteria</taxon>
        <taxon>Pseudomonadati</taxon>
        <taxon>Pseudomonadota</taxon>
        <taxon>Alphaproteobacteria</taxon>
        <taxon>Hyphomicrobiales</taxon>
        <taxon>Xanthobacteraceae</taxon>
        <taxon>Ancylobacter</taxon>
    </lineage>
</organism>
<proteinExistence type="predicted"/>
<sequence length="460" mass="45699">MATDDPNKSATDKPEAGAKPARRKPPTLDLSARDVTPEGEKVSDDAATTPVPADEAASAAPPDTSTQTPTGPEAPAVGEVPVLDAGATPPDTKEPASTDAPADARPDPLEPVHPVPPPAAPAPKRQLGLFGTLLVALISGVIGAAFAVAVVSAFSSAEQNVEAITELEARALDLRQRLEMLEARNGDAPAPGLAAPAELATRLDALESGLGALGSKVDALPATAPAAAPAASPEDVAAVKGQVATLEQRVNALPAPAPAATPAALDATNARLAALEEKLGAATAAQRSSGQGAAQIVVLGTLREAVIDGRPFATELKAAQALLGDQGAPLATLQPAAATGYATDAALAAQLRAATAPKAEAAPAAATEEGVVGTLLKGAQKLVTIRRSDEAAASADLAKAEAALARGDAEGARTAIATLPEAERNAAQPMLAALDARQAALTTLAELHRRALATLAGASQ</sequence>
<dbReference type="Proteomes" id="UP000831684">
    <property type="component" value="Chromosome"/>
</dbReference>
<feature type="compositionally biased region" description="Pro residues" evidence="2">
    <location>
        <begin position="111"/>
        <end position="120"/>
    </location>
</feature>
<evidence type="ECO:0000256" key="2">
    <source>
        <dbReference type="SAM" id="MobiDB-lite"/>
    </source>
</evidence>
<keyword evidence="3" id="KW-1133">Transmembrane helix</keyword>
<keyword evidence="3" id="KW-0812">Transmembrane</keyword>